<evidence type="ECO:0000313" key="2">
    <source>
        <dbReference type="EMBL" id="XAO72894.1"/>
    </source>
</evidence>
<dbReference type="EMBL" id="CP154834">
    <property type="protein sequence ID" value="XAO72894.1"/>
    <property type="molecule type" value="Genomic_DNA"/>
</dbReference>
<proteinExistence type="predicted"/>
<feature type="signal peptide" evidence="1">
    <location>
        <begin position="1"/>
        <end position="22"/>
    </location>
</feature>
<dbReference type="RefSeq" id="WP_345765595.1">
    <property type="nucleotide sequence ID" value="NZ_CP154834.1"/>
</dbReference>
<evidence type="ECO:0000313" key="3">
    <source>
        <dbReference type="Proteomes" id="UP001463665"/>
    </source>
</evidence>
<sequence>MMKTRSFLFLFVLLSFVTFSKAQSNPDDAAIKKSLTGFVNSIKEKRSSRA</sequence>
<dbReference type="AlphaFoldDB" id="A0AAU6WK88"/>
<keyword evidence="1" id="KW-0732">Signal</keyword>
<dbReference type="Proteomes" id="UP001463665">
    <property type="component" value="Chromosome"/>
</dbReference>
<protein>
    <submittedName>
        <fullName evidence="2">Uncharacterized protein</fullName>
    </submittedName>
</protein>
<evidence type="ECO:0000256" key="1">
    <source>
        <dbReference type="SAM" id="SignalP"/>
    </source>
</evidence>
<reference evidence="2 3" key="1">
    <citation type="submission" date="2024-04" db="EMBL/GenBank/DDBJ databases">
        <title>Genome sequencing and assembly of rice foliar adapted Chryseobacterium endophyticum OsEnb-ALM-A6.</title>
        <authorList>
            <person name="Kumar S."/>
            <person name="Javed M."/>
            <person name="Chouhan V."/>
            <person name="Charishma K."/>
            <person name="Patel A."/>
            <person name="Kumar M."/>
            <person name="Sahu K.P."/>
            <person name="Kumar A."/>
        </authorList>
    </citation>
    <scope>NUCLEOTIDE SEQUENCE [LARGE SCALE GENOMIC DNA]</scope>
    <source>
        <strain evidence="2 3">OsEnb-ALM-A6</strain>
    </source>
</reference>
<gene>
    <name evidence="2" type="ORF">AAFP95_13630</name>
</gene>
<keyword evidence="3" id="KW-1185">Reference proteome</keyword>
<organism evidence="2 3">
    <name type="scientific">Chryseobacterium endophyticum</name>
    <dbReference type="NCBI Taxonomy" id="1854762"/>
    <lineage>
        <taxon>Bacteria</taxon>
        <taxon>Pseudomonadati</taxon>
        <taxon>Bacteroidota</taxon>
        <taxon>Flavobacteriia</taxon>
        <taxon>Flavobacteriales</taxon>
        <taxon>Weeksellaceae</taxon>
        <taxon>Chryseobacterium group</taxon>
        <taxon>Chryseobacterium</taxon>
    </lineage>
</organism>
<feature type="chain" id="PRO_5043671988" evidence="1">
    <location>
        <begin position="23"/>
        <end position="50"/>
    </location>
</feature>
<accession>A0AAU6WK88</accession>
<name>A0AAU6WK88_9FLAO</name>